<comment type="caution">
    <text evidence="2">The sequence shown here is derived from an EMBL/GenBank/DDBJ whole genome shotgun (WGS) entry which is preliminary data.</text>
</comment>
<dbReference type="Proteomes" id="UP000184550">
    <property type="component" value="Unassembled WGS sequence"/>
</dbReference>
<proteinExistence type="predicted"/>
<organism evidence="2 3">
    <name type="scientific">Planktothrix serta PCC 8927</name>
    <dbReference type="NCBI Taxonomy" id="671068"/>
    <lineage>
        <taxon>Bacteria</taxon>
        <taxon>Bacillati</taxon>
        <taxon>Cyanobacteriota</taxon>
        <taxon>Cyanophyceae</taxon>
        <taxon>Oscillatoriophycideae</taxon>
        <taxon>Oscillatoriales</taxon>
        <taxon>Microcoleaceae</taxon>
        <taxon>Planktothrix</taxon>
    </lineage>
</organism>
<dbReference type="AlphaFoldDB" id="A0A7Z9E576"/>
<dbReference type="EMBL" id="CZCU02000156">
    <property type="protein sequence ID" value="VXD24058.1"/>
    <property type="molecule type" value="Genomic_DNA"/>
</dbReference>
<name>A0A7Z9E576_9CYAN</name>
<evidence type="ECO:0000313" key="3">
    <source>
        <dbReference type="Proteomes" id="UP000184550"/>
    </source>
</evidence>
<protein>
    <submittedName>
        <fullName evidence="2">Uncharacterized protein</fullName>
    </submittedName>
</protein>
<dbReference type="EMBL" id="CZCU02000005">
    <property type="protein sequence ID" value="VXD10342.1"/>
    <property type="molecule type" value="Genomic_DNA"/>
</dbReference>
<evidence type="ECO:0000313" key="2">
    <source>
        <dbReference type="EMBL" id="VXD24058.1"/>
    </source>
</evidence>
<accession>A0A7Z9E576</accession>
<evidence type="ECO:0000313" key="1">
    <source>
        <dbReference type="EMBL" id="VXD10342.1"/>
    </source>
</evidence>
<sequence length="54" mass="6204">MASIINSHFGANVEKIRVQRTGKFCENQSTRTESSFKNQARKTTIILVKEQDVY</sequence>
<keyword evidence="3" id="KW-1185">Reference proteome</keyword>
<gene>
    <name evidence="1" type="ORF">PL8927_1020001</name>
    <name evidence="2" type="ORF">PL8927_790154</name>
</gene>
<reference evidence="2 3" key="1">
    <citation type="submission" date="2019-10" db="EMBL/GenBank/DDBJ databases">
        <authorList>
            <consortium name="Genoscope - CEA"/>
            <person name="William W."/>
        </authorList>
    </citation>
    <scope>NUCLEOTIDE SEQUENCE [LARGE SCALE GENOMIC DNA]</scope>
    <source>
        <strain evidence="2">BBR_PRJEB10992</strain>
    </source>
</reference>